<protein>
    <submittedName>
        <fullName evidence="7">IclR family transcriptional regulator</fullName>
    </submittedName>
</protein>
<dbReference type="Proteomes" id="UP001589788">
    <property type="component" value="Unassembled WGS sequence"/>
</dbReference>
<reference evidence="7 8" key="1">
    <citation type="submission" date="2024-09" db="EMBL/GenBank/DDBJ databases">
        <authorList>
            <person name="Sun Q."/>
            <person name="Mori K."/>
        </authorList>
    </citation>
    <scope>NUCLEOTIDE SEQUENCE [LARGE SCALE GENOMIC DNA]</scope>
    <source>
        <strain evidence="7 8">JCM 15389</strain>
    </source>
</reference>
<keyword evidence="8" id="KW-1185">Reference proteome</keyword>
<dbReference type="InterPro" id="IPR036390">
    <property type="entry name" value="WH_DNA-bd_sf"/>
</dbReference>
<proteinExistence type="predicted"/>
<organism evidence="7 8">
    <name type="scientific">Aciditerrimonas ferrireducens</name>
    <dbReference type="NCBI Taxonomy" id="667306"/>
    <lineage>
        <taxon>Bacteria</taxon>
        <taxon>Bacillati</taxon>
        <taxon>Actinomycetota</taxon>
        <taxon>Acidimicrobiia</taxon>
        <taxon>Acidimicrobiales</taxon>
        <taxon>Acidimicrobiaceae</taxon>
        <taxon>Aciditerrimonas</taxon>
    </lineage>
</organism>
<feature type="compositionally biased region" description="Low complexity" evidence="4">
    <location>
        <begin position="10"/>
        <end position="21"/>
    </location>
</feature>
<accession>A0ABV6C001</accession>
<dbReference type="Gene3D" id="1.10.10.10">
    <property type="entry name" value="Winged helix-like DNA-binding domain superfamily/Winged helix DNA-binding domain"/>
    <property type="match status" value="1"/>
</dbReference>
<dbReference type="SUPFAM" id="SSF46785">
    <property type="entry name" value="Winged helix' DNA-binding domain"/>
    <property type="match status" value="1"/>
</dbReference>
<evidence type="ECO:0000256" key="1">
    <source>
        <dbReference type="ARBA" id="ARBA00023015"/>
    </source>
</evidence>
<name>A0ABV6C001_9ACTN</name>
<dbReference type="PROSITE" id="PS51077">
    <property type="entry name" value="HTH_ICLR"/>
    <property type="match status" value="1"/>
</dbReference>
<dbReference type="PANTHER" id="PTHR30136">
    <property type="entry name" value="HELIX-TURN-HELIX TRANSCRIPTIONAL REGULATOR, ICLR FAMILY"/>
    <property type="match status" value="1"/>
</dbReference>
<dbReference type="InterPro" id="IPR036388">
    <property type="entry name" value="WH-like_DNA-bd_sf"/>
</dbReference>
<keyword evidence="3" id="KW-0804">Transcription</keyword>
<gene>
    <name evidence="7" type="ORF">ACFFRE_02400</name>
</gene>
<dbReference type="InterPro" id="IPR005471">
    <property type="entry name" value="Tscrpt_reg_IclR_N"/>
</dbReference>
<dbReference type="EMBL" id="JBHLYQ010000012">
    <property type="protein sequence ID" value="MFC0081009.1"/>
    <property type="molecule type" value="Genomic_DNA"/>
</dbReference>
<comment type="caution">
    <text evidence="7">The sequence shown here is derived from an EMBL/GenBank/DDBJ whole genome shotgun (WGS) entry which is preliminary data.</text>
</comment>
<evidence type="ECO:0000313" key="8">
    <source>
        <dbReference type="Proteomes" id="UP001589788"/>
    </source>
</evidence>
<evidence type="ECO:0000259" key="5">
    <source>
        <dbReference type="PROSITE" id="PS51077"/>
    </source>
</evidence>
<dbReference type="InterPro" id="IPR029016">
    <property type="entry name" value="GAF-like_dom_sf"/>
</dbReference>
<evidence type="ECO:0000259" key="6">
    <source>
        <dbReference type="PROSITE" id="PS51078"/>
    </source>
</evidence>
<evidence type="ECO:0000256" key="4">
    <source>
        <dbReference type="SAM" id="MobiDB-lite"/>
    </source>
</evidence>
<dbReference type="InterPro" id="IPR050707">
    <property type="entry name" value="HTH_MetabolicPath_Reg"/>
</dbReference>
<keyword evidence="1" id="KW-0805">Transcription regulation</keyword>
<evidence type="ECO:0000256" key="2">
    <source>
        <dbReference type="ARBA" id="ARBA00023125"/>
    </source>
</evidence>
<dbReference type="PANTHER" id="PTHR30136:SF24">
    <property type="entry name" value="HTH-TYPE TRANSCRIPTIONAL REPRESSOR ALLR"/>
    <property type="match status" value="1"/>
</dbReference>
<dbReference type="Pfam" id="PF01614">
    <property type="entry name" value="IclR_C"/>
    <property type="match status" value="1"/>
</dbReference>
<feature type="region of interest" description="Disordered" evidence="4">
    <location>
        <begin position="1"/>
        <end position="43"/>
    </location>
</feature>
<feature type="domain" description="IclR-ED" evidence="6">
    <location>
        <begin position="100"/>
        <end position="288"/>
    </location>
</feature>
<dbReference type="SUPFAM" id="SSF55781">
    <property type="entry name" value="GAF domain-like"/>
    <property type="match status" value="1"/>
</dbReference>
<dbReference type="RefSeq" id="WP_248105681.1">
    <property type="nucleotide sequence ID" value="NZ_JAKHEX010000003.1"/>
</dbReference>
<dbReference type="SMART" id="SM00346">
    <property type="entry name" value="HTH_ICLR"/>
    <property type="match status" value="1"/>
</dbReference>
<evidence type="ECO:0000313" key="7">
    <source>
        <dbReference type="EMBL" id="MFC0081009.1"/>
    </source>
</evidence>
<dbReference type="InterPro" id="IPR014757">
    <property type="entry name" value="Tscrpt_reg_IclR_C"/>
</dbReference>
<evidence type="ECO:0000256" key="3">
    <source>
        <dbReference type="ARBA" id="ARBA00023163"/>
    </source>
</evidence>
<feature type="domain" description="HTH iclR-type" evidence="5">
    <location>
        <begin position="46"/>
        <end position="106"/>
    </location>
</feature>
<dbReference type="Pfam" id="PF09339">
    <property type="entry name" value="HTH_IclR"/>
    <property type="match status" value="1"/>
</dbReference>
<sequence>MVAQRKVGKPEPVAAGPVGAASDEAREDPADGLGGSGDGSGTAAVGTSVRKALRIVEAVAEQGPMGAAELARRIGTTRATAHRLGRELLACGWLTQGADSRFRLGARAFAICTALGRLEVREEILGLLGDLRDRTEETVQLTARIGQELVYLEQLSSPRPVLSLGRVGERVPVHSVSGGLAILAFEDPGTQAQLLQGPLARLTPETVSDPAELRAELEAIRTRGYAVNLGRRRSDVGGVGAPVLDARGRPVAAVSVCVPLYRLDDERVAQLGPEVQATARAVGALLRLAGSAGPLPWPVGLVATQVAG</sequence>
<keyword evidence="2" id="KW-0238">DNA-binding</keyword>
<dbReference type="Gene3D" id="3.30.450.40">
    <property type="match status" value="1"/>
</dbReference>
<dbReference type="PROSITE" id="PS51078">
    <property type="entry name" value="ICLR_ED"/>
    <property type="match status" value="1"/>
</dbReference>